<dbReference type="SUPFAM" id="SSF55144">
    <property type="entry name" value="LigT-like"/>
    <property type="match status" value="1"/>
</dbReference>
<sequence length="226" mass="25013">MRRVASGASVAPLAAQLSPVLSVAAREGPYAFKFEGLTLWLVTKNADIKATIDAMNPNCPRYQAHATLHYNMGSDEKQARAKFTELREQLQSQGQGPLDLKCAGPPEYWGDHAPYDMRAIGLTHHRTQELDALHAQAAAVFGLDYEEPTPHTSLVYDWIGSPAVNQGVVDEIREKWPALGGSVRFDGLALVDMRDADVGEWKILDRMDFAEEEQYEEDDLETVATA</sequence>
<dbReference type="AlphaFoldDB" id="A0A8J2WTK1"/>
<protein>
    <submittedName>
        <fullName evidence="1">Uncharacterized protein</fullName>
    </submittedName>
</protein>
<dbReference type="Gene3D" id="3.90.1140.10">
    <property type="entry name" value="Cyclic phosphodiesterase"/>
    <property type="match status" value="1"/>
</dbReference>
<dbReference type="EMBL" id="CAKKNE010000006">
    <property type="protein sequence ID" value="CAH0380319.1"/>
    <property type="molecule type" value="Genomic_DNA"/>
</dbReference>
<accession>A0A8J2WTK1</accession>
<reference evidence="1" key="1">
    <citation type="submission" date="2021-11" db="EMBL/GenBank/DDBJ databases">
        <authorList>
            <consortium name="Genoscope - CEA"/>
            <person name="William W."/>
        </authorList>
    </citation>
    <scope>NUCLEOTIDE SEQUENCE</scope>
</reference>
<keyword evidence="2" id="KW-1185">Reference proteome</keyword>
<evidence type="ECO:0000313" key="2">
    <source>
        <dbReference type="Proteomes" id="UP000789595"/>
    </source>
</evidence>
<gene>
    <name evidence="1" type="ORF">PECAL_6P19630</name>
</gene>
<proteinExistence type="predicted"/>
<comment type="caution">
    <text evidence="1">The sequence shown here is derived from an EMBL/GenBank/DDBJ whole genome shotgun (WGS) entry which is preliminary data.</text>
</comment>
<organism evidence="1 2">
    <name type="scientific">Pelagomonas calceolata</name>
    <dbReference type="NCBI Taxonomy" id="35677"/>
    <lineage>
        <taxon>Eukaryota</taxon>
        <taxon>Sar</taxon>
        <taxon>Stramenopiles</taxon>
        <taxon>Ochrophyta</taxon>
        <taxon>Pelagophyceae</taxon>
        <taxon>Pelagomonadales</taxon>
        <taxon>Pelagomonadaceae</taxon>
        <taxon>Pelagomonas</taxon>
    </lineage>
</organism>
<dbReference type="InterPro" id="IPR009097">
    <property type="entry name" value="Cyclic_Pdiesterase"/>
</dbReference>
<evidence type="ECO:0000313" key="1">
    <source>
        <dbReference type="EMBL" id="CAH0380319.1"/>
    </source>
</evidence>
<name>A0A8J2WTK1_9STRA</name>
<dbReference type="Proteomes" id="UP000789595">
    <property type="component" value="Unassembled WGS sequence"/>
</dbReference>